<feature type="region of interest" description="Disordered" evidence="1">
    <location>
        <begin position="137"/>
        <end position="172"/>
    </location>
</feature>
<dbReference type="EMBL" id="CADCXV010001407">
    <property type="protein sequence ID" value="CAB0044190.1"/>
    <property type="molecule type" value="Genomic_DNA"/>
</dbReference>
<gene>
    <name evidence="2" type="ORF">TBRA_LOCUS15778</name>
</gene>
<organism evidence="2 3">
    <name type="scientific">Trichogramma brassicae</name>
    <dbReference type="NCBI Taxonomy" id="86971"/>
    <lineage>
        <taxon>Eukaryota</taxon>
        <taxon>Metazoa</taxon>
        <taxon>Ecdysozoa</taxon>
        <taxon>Arthropoda</taxon>
        <taxon>Hexapoda</taxon>
        <taxon>Insecta</taxon>
        <taxon>Pterygota</taxon>
        <taxon>Neoptera</taxon>
        <taxon>Endopterygota</taxon>
        <taxon>Hymenoptera</taxon>
        <taxon>Apocrita</taxon>
        <taxon>Proctotrupomorpha</taxon>
        <taxon>Chalcidoidea</taxon>
        <taxon>Trichogrammatidae</taxon>
        <taxon>Trichogramma</taxon>
    </lineage>
</organism>
<evidence type="ECO:0000256" key="1">
    <source>
        <dbReference type="SAM" id="MobiDB-lite"/>
    </source>
</evidence>
<evidence type="ECO:0000313" key="2">
    <source>
        <dbReference type="EMBL" id="CAB0044190.1"/>
    </source>
</evidence>
<sequence length="195" mass="21736">MTVCEQLSCERGRERQARGPLTLTCCVKHDFVFLNVSYDYARCPVGHESGRSPRSKVVEREPVRSDDARGPGRTTEPRSRRRSPTQRERCFRVDFEARLMSMISEAVRSEVNRALGERAKPPVEVAGADVFGALSNSGLRNLPTEGGRPGETTRKRQAPVKAPRQWPRASSTPWDIGAMTGLPCGTLQLYSYSVK</sequence>
<reference evidence="2 3" key="1">
    <citation type="submission" date="2020-02" db="EMBL/GenBank/DDBJ databases">
        <authorList>
            <person name="Ferguson B K."/>
        </authorList>
    </citation>
    <scope>NUCLEOTIDE SEQUENCE [LARGE SCALE GENOMIC DNA]</scope>
</reference>
<dbReference type="Proteomes" id="UP000479190">
    <property type="component" value="Unassembled WGS sequence"/>
</dbReference>
<protein>
    <submittedName>
        <fullName evidence="2">Uncharacterized protein</fullName>
    </submittedName>
</protein>
<proteinExistence type="predicted"/>
<feature type="region of interest" description="Disordered" evidence="1">
    <location>
        <begin position="48"/>
        <end position="87"/>
    </location>
</feature>
<feature type="compositionally biased region" description="Basic and acidic residues" evidence="1">
    <location>
        <begin position="48"/>
        <end position="78"/>
    </location>
</feature>
<dbReference type="AlphaFoldDB" id="A0A6H5J6M5"/>
<feature type="non-terminal residue" evidence="2">
    <location>
        <position position="195"/>
    </location>
</feature>
<name>A0A6H5J6M5_9HYME</name>
<evidence type="ECO:0000313" key="3">
    <source>
        <dbReference type="Proteomes" id="UP000479190"/>
    </source>
</evidence>
<accession>A0A6H5J6M5</accession>
<keyword evidence="3" id="KW-1185">Reference proteome</keyword>